<reference evidence="2 3" key="1">
    <citation type="journal article" date="2009" name="Stand. Genomic Sci.">
        <title>Complete genome sequence of Sanguibacter keddieii type strain (ST-74).</title>
        <authorList>
            <person name="Ivanova N."/>
            <person name="Sikorski J."/>
            <person name="Sims D."/>
            <person name="Brettin T."/>
            <person name="Detter J.C."/>
            <person name="Han C."/>
            <person name="Lapidus A."/>
            <person name="Copeland A."/>
            <person name="Glavina Del Rio T."/>
            <person name="Nolan M."/>
            <person name="Chen F."/>
            <person name="Lucas S."/>
            <person name="Tice H."/>
            <person name="Cheng J.F."/>
            <person name="Bruce D."/>
            <person name="Goodwin L."/>
            <person name="Pitluck S."/>
            <person name="Pati A."/>
            <person name="Mavromatis K."/>
            <person name="Chen A."/>
            <person name="Palaniappan K."/>
            <person name="D'haeseleer P."/>
            <person name="Chain P."/>
            <person name="Bristow J."/>
            <person name="Eisen J.A."/>
            <person name="Markowitz V."/>
            <person name="Hugenholtz P."/>
            <person name="Goker M."/>
            <person name="Pukall R."/>
            <person name="Klenk H.P."/>
            <person name="Kyrpides N.C."/>
        </authorList>
    </citation>
    <scope>NUCLEOTIDE SEQUENCE [LARGE SCALE GENOMIC DNA]</scope>
    <source>
        <strain evidence="3">ATCC 51767 / DSM 10542 / NCFB 3025 / ST-74</strain>
    </source>
</reference>
<dbReference type="Proteomes" id="UP000000322">
    <property type="component" value="Chromosome"/>
</dbReference>
<evidence type="ECO:0000256" key="1">
    <source>
        <dbReference type="SAM" id="Phobius"/>
    </source>
</evidence>
<keyword evidence="3" id="KW-1185">Reference proteome</keyword>
<evidence type="ECO:0000313" key="2">
    <source>
        <dbReference type="EMBL" id="ACZ21455.1"/>
    </source>
</evidence>
<gene>
    <name evidence="2" type="ordered locus">Sked_15200</name>
</gene>
<proteinExistence type="predicted"/>
<dbReference type="AlphaFoldDB" id="D1BFU4"/>
<dbReference type="KEGG" id="ske:Sked_15200"/>
<name>D1BFU4_SANKS</name>
<sequence>MPAGRAYGQGMNIIIAILVIWAVLAVLGFVVKGLLWLAIIALVLFAATVVWGMIKRRSTT</sequence>
<keyword evidence="1" id="KW-0812">Transmembrane</keyword>
<accession>D1BFU4</accession>
<dbReference type="HOGENOM" id="CLU_203330_1_1_11"/>
<feature type="transmembrane region" description="Helical" evidence="1">
    <location>
        <begin position="12"/>
        <end position="30"/>
    </location>
</feature>
<dbReference type="EMBL" id="CP001819">
    <property type="protein sequence ID" value="ACZ21455.1"/>
    <property type="molecule type" value="Genomic_DNA"/>
</dbReference>
<keyword evidence="1" id="KW-1133">Transmembrane helix</keyword>
<protein>
    <submittedName>
        <fullName evidence="2">Uncharacterized protein</fullName>
    </submittedName>
</protein>
<feature type="transmembrane region" description="Helical" evidence="1">
    <location>
        <begin position="36"/>
        <end position="54"/>
    </location>
</feature>
<dbReference type="STRING" id="446469.Sked_15200"/>
<organism evidence="2 3">
    <name type="scientific">Sanguibacter keddieii (strain ATCC 51767 / DSM 10542 / NCFB 3025 / ST-74)</name>
    <dbReference type="NCBI Taxonomy" id="446469"/>
    <lineage>
        <taxon>Bacteria</taxon>
        <taxon>Bacillati</taxon>
        <taxon>Actinomycetota</taxon>
        <taxon>Actinomycetes</taxon>
        <taxon>Micrococcales</taxon>
        <taxon>Sanguibacteraceae</taxon>
        <taxon>Sanguibacter</taxon>
    </lineage>
</organism>
<evidence type="ECO:0000313" key="3">
    <source>
        <dbReference type="Proteomes" id="UP000000322"/>
    </source>
</evidence>
<keyword evidence="1" id="KW-0472">Membrane</keyword>